<dbReference type="InterPro" id="IPR050377">
    <property type="entry name" value="Radical_SAM_PqqE_MftC-like"/>
</dbReference>
<evidence type="ECO:0000259" key="6">
    <source>
        <dbReference type="PROSITE" id="PS51918"/>
    </source>
</evidence>
<dbReference type="PANTHER" id="PTHR11228:SF7">
    <property type="entry name" value="PQQA PEPTIDE CYCLASE"/>
    <property type="match status" value="1"/>
</dbReference>
<keyword evidence="4" id="KW-0408">Iron</keyword>
<dbReference type="InterPro" id="IPR007197">
    <property type="entry name" value="rSAM"/>
</dbReference>
<evidence type="ECO:0000256" key="1">
    <source>
        <dbReference type="ARBA" id="ARBA00001966"/>
    </source>
</evidence>
<reference evidence="8" key="1">
    <citation type="submission" date="2012-11" db="EMBL/GenBank/DDBJ databases">
        <authorList>
            <person name="Lucero-Rivera Y.E."/>
            <person name="Tovar-Ramirez D."/>
        </authorList>
    </citation>
    <scope>NUCLEOTIDE SEQUENCE [LARGE SCALE GENOMIC DNA]</scope>
    <source>
        <strain evidence="8">Araruama</strain>
    </source>
</reference>
<evidence type="ECO:0000256" key="2">
    <source>
        <dbReference type="ARBA" id="ARBA00022691"/>
    </source>
</evidence>
<dbReference type="SUPFAM" id="SSF102114">
    <property type="entry name" value="Radical SAM enzymes"/>
    <property type="match status" value="1"/>
</dbReference>
<comment type="cofactor">
    <cofactor evidence="1">
        <name>[4Fe-4S] cluster</name>
        <dbReference type="ChEBI" id="CHEBI:49883"/>
    </cofactor>
</comment>
<keyword evidence="5" id="KW-0411">Iron-sulfur</keyword>
<evidence type="ECO:0000313" key="7">
    <source>
        <dbReference type="EMBL" id="ETR68058.1"/>
    </source>
</evidence>
<evidence type="ECO:0000313" key="8">
    <source>
        <dbReference type="Proteomes" id="UP000189670"/>
    </source>
</evidence>
<dbReference type="GO" id="GO:0051536">
    <property type="term" value="F:iron-sulfur cluster binding"/>
    <property type="evidence" value="ECO:0007669"/>
    <property type="project" value="UniProtKB-KW"/>
</dbReference>
<sequence length="274" mass="31200">MYRPKNIYYMNTIECNQKCTKCSHWKYKDEAERLPTEKFINGIKSIPTTKELCIVGGEPLLFKSEIYKILQGVAEINIRTVIITNGVSMDKDFIYTVSKYNIHIVVSIDTMDRGFWKFVRGTDSHGKVLKNFEYATNILTSAQISIQSVLSKETQPHIAGVAEYAKSKNVYHSIQDYIQEGFEGSWTATEDKQVVIPSNVQQCFAADRNLSIIQNGDVYTCFQQTWIDGCQKPIGNLNIQTMPEILSSEYAISVSKKMRICNLPCKVLKCNTKD</sequence>
<evidence type="ECO:0000256" key="5">
    <source>
        <dbReference type="ARBA" id="ARBA00023014"/>
    </source>
</evidence>
<keyword evidence="3" id="KW-0479">Metal-binding</keyword>
<dbReference type="InterPro" id="IPR023885">
    <property type="entry name" value="4Fe4S-binding_SPASM_dom"/>
</dbReference>
<dbReference type="PANTHER" id="PTHR11228">
    <property type="entry name" value="RADICAL SAM DOMAIN PROTEIN"/>
    <property type="match status" value="1"/>
</dbReference>
<dbReference type="GO" id="GO:0046872">
    <property type="term" value="F:metal ion binding"/>
    <property type="evidence" value="ECO:0007669"/>
    <property type="project" value="UniProtKB-KW"/>
</dbReference>
<name>A0A1V1NZT7_9BACT</name>
<dbReference type="AlphaFoldDB" id="A0A1V1NZT7"/>
<dbReference type="InterPro" id="IPR013785">
    <property type="entry name" value="Aldolase_TIM"/>
</dbReference>
<dbReference type="SFLD" id="SFLDS00029">
    <property type="entry name" value="Radical_SAM"/>
    <property type="match status" value="1"/>
</dbReference>
<evidence type="ECO:0000256" key="3">
    <source>
        <dbReference type="ARBA" id="ARBA00022723"/>
    </source>
</evidence>
<dbReference type="InterPro" id="IPR058240">
    <property type="entry name" value="rSAM_sf"/>
</dbReference>
<dbReference type="GO" id="GO:0003824">
    <property type="term" value="F:catalytic activity"/>
    <property type="evidence" value="ECO:0007669"/>
    <property type="project" value="InterPro"/>
</dbReference>
<feature type="domain" description="Radical SAM core" evidence="6">
    <location>
        <begin position="1"/>
        <end position="207"/>
    </location>
</feature>
<dbReference type="Pfam" id="PF04055">
    <property type="entry name" value="Radical_SAM"/>
    <property type="match status" value="1"/>
</dbReference>
<dbReference type="Gene3D" id="3.20.20.70">
    <property type="entry name" value="Aldolase class I"/>
    <property type="match status" value="1"/>
</dbReference>
<proteinExistence type="predicted"/>
<dbReference type="PROSITE" id="PS51918">
    <property type="entry name" value="RADICAL_SAM"/>
    <property type="match status" value="1"/>
</dbReference>
<evidence type="ECO:0000256" key="4">
    <source>
        <dbReference type="ARBA" id="ARBA00023004"/>
    </source>
</evidence>
<accession>A0A1V1NZT7</accession>
<protein>
    <submittedName>
        <fullName evidence="7">Radical SAM domain-containing protein</fullName>
    </submittedName>
</protein>
<dbReference type="SFLD" id="SFLDG01067">
    <property type="entry name" value="SPASM/twitch_domain_containing"/>
    <property type="match status" value="1"/>
</dbReference>
<gene>
    <name evidence="7" type="ORF">OMM_04789</name>
</gene>
<comment type="caution">
    <text evidence="7">The sequence shown here is derived from an EMBL/GenBank/DDBJ whole genome shotgun (WGS) entry which is preliminary data.</text>
</comment>
<dbReference type="EMBL" id="ATBP01001097">
    <property type="protein sequence ID" value="ETR68058.1"/>
    <property type="molecule type" value="Genomic_DNA"/>
</dbReference>
<dbReference type="Proteomes" id="UP000189670">
    <property type="component" value="Unassembled WGS sequence"/>
</dbReference>
<organism evidence="7 8">
    <name type="scientific">Candidatus Magnetoglobus multicellularis str. Araruama</name>
    <dbReference type="NCBI Taxonomy" id="890399"/>
    <lineage>
        <taxon>Bacteria</taxon>
        <taxon>Pseudomonadati</taxon>
        <taxon>Thermodesulfobacteriota</taxon>
        <taxon>Desulfobacteria</taxon>
        <taxon>Desulfobacterales</taxon>
        <taxon>Desulfobacteraceae</taxon>
        <taxon>Candidatus Magnetoglobus</taxon>
    </lineage>
</organism>
<keyword evidence="2" id="KW-0949">S-adenosyl-L-methionine</keyword>
<dbReference type="Pfam" id="PF13186">
    <property type="entry name" value="SPASM"/>
    <property type="match status" value="1"/>
</dbReference>